<proteinExistence type="predicted"/>
<dbReference type="CDD" id="cd06588">
    <property type="entry name" value="PhnB_like"/>
    <property type="match status" value="1"/>
</dbReference>
<dbReference type="PANTHER" id="PTHR33990">
    <property type="entry name" value="PROTEIN YJDN-RELATED"/>
    <property type="match status" value="1"/>
</dbReference>
<reference evidence="2 3" key="2">
    <citation type="submission" date="2019-09" db="EMBL/GenBank/DDBJ databases">
        <authorList>
            <person name="Jin C."/>
        </authorList>
    </citation>
    <scope>NUCLEOTIDE SEQUENCE [LARGE SCALE GENOMIC DNA]</scope>
    <source>
        <strain evidence="2 3">BN130099</strain>
    </source>
</reference>
<dbReference type="InterPro" id="IPR009725">
    <property type="entry name" value="3_dmu_93_MTrfase"/>
</dbReference>
<protein>
    <submittedName>
        <fullName evidence="2">VOC family protein</fullName>
    </submittedName>
</protein>
<dbReference type="PIRSF" id="PIRSF021700">
    <property type="entry name" value="3_dmu_93_MTrfase"/>
    <property type="match status" value="1"/>
</dbReference>
<accession>A0A5B1L9H1</accession>
<name>A0A5B1L9H1_9ACTN</name>
<organism evidence="2 3">
    <name type="scientific">Nocardioides humilatus</name>
    <dbReference type="NCBI Taxonomy" id="2607660"/>
    <lineage>
        <taxon>Bacteria</taxon>
        <taxon>Bacillati</taxon>
        <taxon>Actinomycetota</taxon>
        <taxon>Actinomycetes</taxon>
        <taxon>Propionibacteriales</taxon>
        <taxon>Nocardioidaceae</taxon>
        <taxon>Nocardioides</taxon>
    </lineage>
</organism>
<feature type="domain" description="PhnB-like" evidence="1">
    <location>
        <begin position="10"/>
        <end position="124"/>
    </location>
</feature>
<dbReference type="InterPro" id="IPR029068">
    <property type="entry name" value="Glyas_Bleomycin-R_OHBP_Dase"/>
</dbReference>
<dbReference type="EMBL" id="VUJV01000006">
    <property type="protein sequence ID" value="KAA1416868.1"/>
    <property type="molecule type" value="Genomic_DNA"/>
</dbReference>
<sequence>MTSLTTGGSSISPCLWFDDQLEDAAHFYTGIFPNSSIGHLARYNEAGHGEAGTVMAGEFTLDGVRFRGINGGPAHFGFTEAISFTITCRDQSEVDYYWDALTDGGEESLCGWLKDRYGLSWQVVPTRLYELTSDPDPARALAATRAMLGMRRIVVAELEAAADAAHGSGLDSPP</sequence>
<dbReference type="InterPro" id="IPR028973">
    <property type="entry name" value="PhnB-like"/>
</dbReference>
<evidence type="ECO:0000313" key="2">
    <source>
        <dbReference type="EMBL" id="KAA1416868.1"/>
    </source>
</evidence>
<dbReference type="Proteomes" id="UP000325003">
    <property type="component" value="Unassembled WGS sequence"/>
</dbReference>
<dbReference type="RefSeq" id="WP_149729538.1">
    <property type="nucleotide sequence ID" value="NZ_VUJV01000006.1"/>
</dbReference>
<dbReference type="Gene3D" id="3.10.180.10">
    <property type="entry name" value="2,3-Dihydroxybiphenyl 1,2-Dioxygenase, domain 1"/>
    <property type="match status" value="1"/>
</dbReference>
<dbReference type="PANTHER" id="PTHR33990:SF2">
    <property type="entry name" value="PHNB-LIKE DOMAIN-CONTAINING PROTEIN"/>
    <property type="match status" value="1"/>
</dbReference>
<dbReference type="Pfam" id="PF06983">
    <property type="entry name" value="3-dmu-9_3-mt"/>
    <property type="match status" value="1"/>
</dbReference>
<dbReference type="SUPFAM" id="SSF54593">
    <property type="entry name" value="Glyoxalase/Bleomycin resistance protein/Dihydroxybiphenyl dioxygenase"/>
    <property type="match status" value="1"/>
</dbReference>
<comment type="caution">
    <text evidence="2">The sequence shown here is derived from an EMBL/GenBank/DDBJ whole genome shotgun (WGS) entry which is preliminary data.</text>
</comment>
<reference evidence="2 3" key="1">
    <citation type="submission" date="2019-09" db="EMBL/GenBank/DDBJ databases">
        <title>Nocardioides panacisoli sp. nov., isolated from the soil of a ginseng field.</title>
        <authorList>
            <person name="Cho C."/>
        </authorList>
    </citation>
    <scope>NUCLEOTIDE SEQUENCE [LARGE SCALE GENOMIC DNA]</scope>
    <source>
        <strain evidence="2 3">BN130099</strain>
    </source>
</reference>
<evidence type="ECO:0000313" key="3">
    <source>
        <dbReference type="Proteomes" id="UP000325003"/>
    </source>
</evidence>
<evidence type="ECO:0000259" key="1">
    <source>
        <dbReference type="Pfam" id="PF06983"/>
    </source>
</evidence>
<dbReference type="AlphaFoldDB" id="A0A5B1L9H1"/>
<gene>
    <name evidence="2" type="ORF">F0U44_16915</name>
</gene>
<keyword evidence="3" id="KW-1185">Reference proteome</keyword>